<keyword evidence="5" id="KW-1185">Reference proteome</keyword>
<keyword evidence="1" id="KW-0472">Membrane</keyword>
<name>A0AAN9PDH6_CLITE</name>
<dbReference type="EMBL" id="JAYKXN010000004">
    <property type="protein sequence ID" value="KAK7293374.1"/>
    <property type="molecule type" value="Genomic_DNA"/>
</dbReference>
<gene>
    <name evidence="4" type="ORF">RJT34_16239</name>
</gene>
<dbReference type="InterPro" id="IPR032880">
    <property type="entry name" value="CSC1/OSCA1-like_N"/>
</dbReference>
<feature type="transmembrane region" description="Helical" evidence="1">
    <location>
        <begin position="103"/>
        <end position="122"/>
    </location>
</feature>
<evidence type="ECO:0000256" key="1">
    <source>
        <dbReference type="SAM" id="Phobius"/>
    </source>
</evidence>
<evidence type="ECO:0000313" key="4">
    <source>
        <dbReference type="EMBL" id="KAK7293374.1"/>
    </source>
</evidence>
<evidence type="ECO:0000313" key="5">
    <source>
        <dbReference type="Proteomes" id="UP001359559"/>
    </source>
</evidence>
<organism evidence="4 5">
    <name type="scientific">Clitoria ternatea</name>
    <name type="common">Butterfly pea</name>
    <dbReference type="NCBI Taxonomy" id="43366"/>
    <lineage>
        <taxon>Eukaryota</taxon>
        <taxon>Viridiplantae</taxon>
        <taxon>Streptophyta</taxon>
        <taxon>Embryophyta</taxon>
        <taxon>Tracheophyta</taxon>
        <taxon>Spermatophyta</taxon>
        <taxon>Magnoliopsida</taxon>
        <taxon>eudicotyledons</taxon>
        <taxon>Gunneridae</taxon>
        <taxon>Pentapetalae</taxon>
        <taxon>rosids</taxon>
        <taxon>fabids</taxon>
        <taxon>Fabales</taxon>
        <taxon>Fabaceae</taxon>
        <taxon>Papilionoideae</taxon>
        <taxon>50 kb inversion clade</taxon>
        <taxon>NPAAA clade</taxon>
        <taxon>indigoferoid/millettioid clade</taxon>
        <taxon>Phaseoleae</taxon>
        <taxon>Clitoria</taxon>
    </lineage>
</organism>
<dbReference type="Pfam" id="PF14703">
    <property type="entry name" value="PHM7_cyt"/>
    <property type="match status" value="1"/>
</dbReference>
<comment type="caution">
    <text evidence="4">The sequence shown here is derived from an EMBL/GenBank/DDBJ whole genome shotgun (WGS) entry which is preliminary data.</text>
</comment>
<reference evidence="4 5" key="1">
    <citation type="submission" date="2024-01" db="EMBL/GenBank/DDBJ databases">
        <title>The genomes of 5 underutilized Papilionoideae crops provide insights into root nodulation and disease resistance.</title>
        <authorList>
            <person name="Yuan L."/>
        </authorList>
    </citation>
    <scope>NUCLEOTIDE SEQUENCE [LARGE SCALE GENOMIC DNA]</scope>
    <source>
        <strain evidence="4">LY-2023</strain>
        <tissue evidence="4">Leaf</tissue>
    </source>
</reference>
<proteinExistence type="predicted"/>
<sequence length="213" mass="24919">MGEGGKKREKISELEACCVGQEDYMHPILEKSLAYLIDRLCNFGLLYFFVISFLMIASRSCFSTLSGSCQLDKYWFRSRGNNITSTDIGKLSISNIHRGSERFWGHIVMAYAFTFWTCYVLLKEYEKVAAMRLQFLAVEKRRPDQFMVLMKNFPPDPDESTSELVEHFFLVNHPDNYFTHQVVYNANKLAKLVKKKKKLQNWLVDLNNYNYAN</sequence>
<dbReference type="AlphaFoldDB" id="A0AAN9PDH6"/>
<dbReference type="InterPro" id="IPR045122">
    <property type="entry name" value="Csc1-like"/>
</dbReference>
<dbReference type="InterPro" id="IPR027815">
    <property type="entry name" value="CSC1/OSCA1-like_cyt"/>
</dbReference>
<keyword evidence="1" id="KW-1133">Transmembrane helix</keyword>
<dbReference type="GO" id="GO:0005886">
    <property type="term" value="C:plasma membrane"/>
    <property type="evidence" value="ECO:0007669"/>
    <property type="project" value="TreeGrafter"/>
</dbReference>
<feature type="domain" description="CSC1/OSCA1-like N-terminal transmembrane" evidence="2">
    <location>
        <begin position="47"/>
        <end position="124"/>
    </location>
</feature>
<protein>
    <submittedName>
        <fullName evidence="4">Uncharacterized protein</fullName>
    </submittedName>
</protein>
<dbReference type="Pfam" id="PF13967">
    <property type="entry name" value="RSN1_TM"/>
    <property type="match status" value="1"/>
</dbReference>
<evidence type="ECO:0000259" key="3">
    <source>
        <dbReference type="Pfam" id="PF14703"/>
    </source>
</evidence>
<dbReference type="PANTHER" id="PTHR13018:SF93">
    <property type="entry name" value="PROTEIN OSCA1"/>
    <property type="match status" value="1"/>
</dbReference>
<dbReference type="PANTHER" id="PTHR13018">
    <property type="entry name" value="PROBABLE MEMBRANE PROTEIN DUF221-RELATED"/>
    <property type="match status" value="1"/>
</dbReference>
<dbReference type="GO" id="GO:0005227">
    <property type="term" value="F:calcium-activated cation channel activity"/>
    <property type="evidence" value="ECO:0007669"/>
    <property type="project" value="InterPro"/>
</dbReference>
<feature type="transmembrane region" description="Helical" evidence="1">
    <location>
        <begin position="40"/>
        <end position="58"/>
    </location>
</feature>
<accession>A0AAN9PDH6</accession>
<feature type="domain" description="CSC1/OSCA1-like cytosolic" evidence="3">
    <location>
        <begin position="145"/>
        <end position="204"/>
    </location>
</feature>
<evidence type="ECO:0000259" key="2">
    <source>
        <dbReference type="Pfam" id="PF13967"/>
    </source>
</evidence>
<keyword evidence="1" id="KW-0812">Transmembrane</keyword>
<dbReference type="Proteomes" id="UP001359559">
    <property type="component" value="Unassembled WGS sequence"/>
</dbReference>